<proteinExistence type="predicted"/>
<dbReference type="Proteomes" id="UP000466966">
    <property type="component" value="Unassembled WGS sequence"/>
</dbReference>
<dbReference type="EMBL" id="WTYV01000001">
    <property type="protein sequence ID" value="MXO70875.1"/>
    <property type="molecule type" value="Genomic_DNA"/>
</dbReference>
<dbReference type="RefSeq" id="WP_160770738.1">
    <property type="nucleotide sequence ID" value="NZ_WTYV01000001.1"/>
</dbReference>
<keyword evidence="1" id="KW-0812">Transmembrane</keyword>
<evidence type="ECO:0000256" key="1">
    <source>
        <dbReference type="SAM" id="Phobius"/>
    </source>
</evidence>
<keyword evidence="3" id="KW-1185">Reference proteome</keyword>
<evidence type="ECO:0000313" key="2">
    <source>
        <dbReference type="EMBL" id="MXO70875.1"/>
    </source>
</evidence>
<keyword evidence="1" id="KW-0472">Membrane</keyword>
<protein>
    <submittedName>
        <fullName evidence="2">Uncharacterized protein</fullName>
    </submittedName>
</protein>
<keyword evidence="1" id="KW-1133">Transmembrane helix</keyword>
<sequence length="129" mass="14064">MEKALDRTVTQRIPQQAAALDWRKRMSNHVAWSLLVYTTIQIVANAFVLKGGGASASLLPYFALVLLVLAVIPAWRLLESRWSELGDAQAADPALAGAFARDRSLIWSAALGLPLAMTGFFLLVERTLA</sequence>
<feature type="transmembrane region" description="Helical" evidence="1">
    <location>
        <begin position="58"/>
        <end position="78"/>
    </location>
</feature>
<name>A0A844YR96_9SPHN</name>
<dbReference type="OrthoDB" id="7450715at2"/>
<feature type="transmembrane region" description="Helical" evidence="1">
    <location>
        <begin position="105"/>
        <end position="124"/>
    </location>
</feature>
<evidence type="ECO:0000313" key="3">
    <source>
        <dbReference type="Proteomes" id="UP000466966"/>
    </source>
</evidence>
<feature type="transmembrane region" description="Helical" evidence="1">
    <location>
        <begin position="30"/>
        <end position="49"/>
    </location>
</feature>
<accession>A0A844YR96</accession>
<reference evidence="2 3" key="1">
    <citation type="submission" date="2019-12" db="EMBL/GenBank/DDBJ databases">
        <title>Genomic-based taxomic classification of the family Erythrobacteraceae.</title>
        <authorList>
            <person name="Xu L."/>
        </authorList>
    </citation>
    <scope>NUCLEOTIDE SEQUENCE [LARGE SCALE GENOMIC DNA]</scope>
    <source>
        <strain evidence="2 3">M0322</strain>
    </source>
</reference>
<dbReference type="AlphaFoldDB" id="A0A844YR96"/>
<gene>
    <name evidence="2" type="ORF">GRI99_04400</name>
</gene>
<organism evidence="2 3">
    <name type="scientific">Alteraurantiacibacter buctensis</name>
    <dbReference type="NCBI Taxonomy" id="1503981"/>
    <lineage>
        <taxon>Bacteria</taxon>
        <taxon>Pseudomonadati</taxon>
        <taxon>Pseudomonadota</taxon>
        <taxon>Alphaproteobacteria</taxon>
        <taxon>Sphingomonadales</taxon>
        <taxon>Erythrobacteraceae</taxon>
        <taxon>Alteraurantiacibacter</taxon>
    </lineage>
</organism>
<comment type="caution">
    <text evidence="2">The sequence shown here is derived from an EMBL/GenBank/DDBJ whole genome shotgun (WGS) entry which is preliminary data.</text>
</comment>